<comment type="caution">
    <text evidence="1">The sequence shown here is derived from an EMBL/GenBank/DDBJ whole genome shotgun (WGS) entry which is preliminary data.</text>
</comment>
<dbReference type="AlphaFoldDB" id="A0A109JZV6"/>
<gene>
    <name evidence="1" type="ORF">AS156_35120</name>
</gene>
<evidence type="ECO:0000313" key="2">
    <source>
        <dbReference type="Proteomes" id="UP000057737"/>
    </source>
</evidence>
<dbReference type="Proteomes" id="UP000057737">
    <property type="component" value="Unassembled WGS sequence"/>
</dbReference>
<sequence>MAGERGQLAFDSMLNAIVTDANLLRERYISVTIATSQLWPSRPPEWVREPWEELKNSLIAENEGWHVWSLWYEARLFGHVIREPLEIARALIPDELWNQEPRILNTRIQKLVDENGATGGEPRLQGVKAVGAAGTIRPLASSPTSAERSDAEVGTIRSQLEIAAAAEVVPNPAVEAVALQIKSNPRMFEEAARFAAKSIERELETLAAKIPNEPGALEGYHEVRAALQRLQSGFEDLASSVGEAREVADASEQTALLRKVVRTARAMCEGLVDWFVEHGNRSGRVIAELGLAGVISGTLSYYTGVPPMMTFPVTIAAMSGQSVWEAIKAFAPNKDKTGKSD</sequence>
<reference evidence="1 2" key="1">
    <citation type="submission" date="2015-11" db="EMBL/GenBank/DDBJ databases">
        <title>Draft Genome Sequence of the Strain BR 10303 (Bradyrhizobium sp.) isolated from nodules of Centrolobium paraense.</title>
        <authorList>
            <person name="Zelli J.E."/>
            <person name="Simoes-Araujo J.L."/>
            <person name="Barauna A.C."/>
            <person name="Silva K."/>
        </authorList>
    </citation>
    <scope>NUCLEOTIDE SEQUENCE [LARGE SCALE GENOMIC DNA]</scope>
    <source>
        <strain evidence="1 2">BR 10303</strain>
    </source>
</reference>
<organism evidence="1 2">
    <name type="scientific">Bradyrhizobium macuxiense</name>
    <dbReference type="NCBI Taxonomy" id="1755647"/>
    <lineage>
        <taxon>Bacteria</taxon>
        <taxon>Pseudomonadati</taxon>
        <taxon>Pseudomonadota</taxon>
        <taxon>Alphaproteobacteria</taxon>
        <taxon>Hyphomicrobiales</taxon>
        <taxon>Nitrobacteraceae</taxon>
        <taxon>Bradyrhizobium</taxon>
    </lineage>
</organism>
<keyword evidence="2" id="KW-1185">Reference proteome</keyword>
<name>A0A109JZV6_9BRAD</name>
<protein>
    <submittedName>
        <fullName evidence="1">Uncharacterized protein</fullName>
    </submittedName>
</protein>
<accession>A0A109JZV6</accession>
<proteinExistence type="predicted"/>
<dbReference type="EMBL" id="LNCU01000039">
    <property type="protein sequence ID" value="KWV58065.1"/>
    <property type="molecule type" value="Genomic_DNA"/>
</dbReference>
<evidence type="ECO:0000313" key="1">
    <source>
        <dbReference type="EMBL" id="KWV58065.1"/>
    </source>
</evidence>